<dbReference type="GeneID" id="100377141"/>
<dbReference type="Gene3D" id="3.30.1370.60">
    <property type="entry name" value="Hypothetical oxidoreductase yiak, domain 2"/>
    <property type="match status" value="2"/>
</dbReference>
<gene>
    <name evidence="4" type="primary">LOC100377141</name>
</gene>
<dbReference type="PANTHER" id="PTHR11091:SF0">
    <property type="entry name" value="MALATE DEHYDROGENASE"/>
    <property type="match status" value="1"/>
</dbReference>
<name>A0ABM0MRH2_SACKO</name>
<evidence type="ECO:0000256" key="1">
    <source>
        <dbReference type="ARBA" id="ARBA00006056"/>
    </source>
</evidence>
<sequence>MANHDESYRYVDLNEARSFIERCMQSVGTKPSHAAALAEVLVKADYRGHYSHGINRLDVYLDDIKKKTTVSDTEPSIVKENVATGYVDGCNLLGPVVGKFCMELAIKKAKEAGIGWVVANAPAKDGDSFVLDMATSAVALGKVEIADRAETSIPQGWGVDSTGQITTDSKSVLQGGGLLPLGGSEETSGYKGYGLAMMVEMFCGILGNGDFGPNIRRWKDADRVANLGQCFVAIDPESFAPGFTDRMQSLIDICRGQQPAEGESEVLIAGDPERIHMKKVDRDGGLRYHINLINALDKIAVELGVTKLKTL</sequence>
<evidence type="ECO:0000256" key="2">
    <source>
        <dbReference type="ARBA" id="ARBA00023002"/>
    </source>
</evidence>
<dbReference type="InterPro" id="IPR043144">
    <property type="entry name" value="Mal/L-sulf/L-lact_DH-like_ah"/>
</dbReference>
<keyword evidence="2" id="KW-0560">Oxidoreductase</keyword>
<organism evidence="3 4">
    <name type="scientific">Saccoglossus kowalevskii</name>
    <name type="common">Acorn worm</name>
    <dbReference type="NCBI Taxonomy" id="10224"/>
    <lineage>
        <taxon>Eukaryota</taxon>
        <taxon>Metazoa</taxon>
        <taxon>Hemichordata</taxon>
        <taxon>Enteropneusta</taxon>
        <taxon>Harrimaniidae</taxon>
        <taxon>Saccoglossus</taxon>
    </lineage>
</organism>
<protein>
    <submittedName>
        <fullName evidence="4">Uncharacterized protein LOC100377141</fullName>
    </submittedName>
</protein>
<dbReference type="Pfam" id="PF02615">
    <property type="entry name" value="Ldh_2"/>
    <property type="match status" value="2"/>
</dbReference>
<dbReference type="PANTHER" id="PTHR11091">
    <property type="entry name" value="OXIDOREDUCTASE-RELATED"/>
    <property type="match status" value="1"/>
</dbReference>
<dbReference type="InterPro" id="IPR003767">
    <property type="entry name" value="Malate/L-lactate_DH-like"/>
</dbReference>
<dbReference type="SUPFAM" id="SSF89733">
    <property type="entry name" value="L-sulfolactate dehydrogenase-like"/>
    <property type="match status" value="1"/>
</dbReference>
<reference evidence="4" key="1">
    <citation type="submission" date="2025-08" db="UniProtKB">
        <authorList>
            <consortium name="RefSeq"/>
        </authorList>
    </citation>
    <scope>IDENTIFICATION</scope>
    <source>
        <tissue evidence="4">Testes</tissue>
    </source>
</reference>
<dbReference type="InterPro" id="IPR036111">
    <property type="entry name" value="Mal/L-sulfo/L-lacto_DH-like_sf"/>
</dbReference>
<proteinExistence type="inferred from homology"/>
<dbReference type="InterPro" id="IPR043143">
    <property type="entry name" value="Mal/L-sulf/L-lact_DH-like_NADP"/>
</dbReference>
<keyword evidence="3" id="KW-1185">Reference proteome</keyword>
<dbReference type="RefSeq" id="XP_006822613.1">
    <property type="nucleotide sequence ID" value="XM_006822550.1"/>
</dbReference>
<accession>A0ABM0MRH2</accession>
<dbReference type="Gene3D" id="1.10.1530.10">
    <property type="match status" value="1"/>
</dbReference>
<dbReference type="Proteomes" id="UP000694865">
    <property type="component" value="Unplaced"/>
</dbReference>
<comment type="similarity">
    <text evidence="1">Belongs to the LDH2/MDH2 oxidoreductase family.</text>
</comment>
<evidence type="ECO:0000313" key="4">
    <source>
        <dbReference type="RefSeq" id="XP_006822613.1"/>
    </source>
</evidence>
<evidence type="ECO:0000313" key="3">
    <source>
        <dbReference type="Proteomes" id="UP000694865"/>
    </source>
</evidence>